<keyword evidence="9 12" id="KW-0520">NAD</keyword>
<dbReference type="Pfam" id="PF00815">
    <property type="entry name" value="Histidinol_dh"/>
    <property type="match status" value="1"/>
</dbReference>
<comment type="caution">
    <text evidence="18">The sequence shown here is derived from an EMBL/GenBank/DDBJ whole genome shotgun (WGS) entry which is preliminary data.</text>
</comment>
<dbReference type="UniPathway" id="UPA00031">
    <property type="reaction ID" value="UER00014"/>
</dbReference>
<feature type="binding site" evidence="12 15">
    <location>
        <position position="413"/>
    </location>
    <ligand>
        <name>substrate</name>
    </ligand>
</feature>
<evidence type="ECO:0000256" key="6">
    <source>
        <dbReference type="ARBA" id="ARBA00022723"/>
    </source>
</evidence>
<feature type="binding site" evidence="12 15">
    <location>
        <position position="236"/>
    </location>
    <ligand>
        <name>substrate</name>
    </ligand>
</feature>
<dbReference type="OrthoDB" id="9805269at2"/>
<comment type="pathway">
    <text evidence="2 12">Amino-acid biosynthesis; L-histidine biosynthesis; L-histidine from 5-phospho-alpha-D-ribose 1-diphosphate: step 9/9.</text>
</comment>
<feature type="binding site" evidence="12 15">
    <location>
        <position position="418"/>
    </location>
    <ligand>
        <name>substrate</name>
    </ligand>
</feature>
<organism evidence="18 19">
    <name type="scientific">Pseudoalteromonas luteoviolacea</name>
    <dbReference type="NCBI Taxonomy" id="43657"/>
    <lineage>
        <taxon>Bacteria</taxon>
        <taxon>Pseudomonadati</taxon>
        <taxon>Pseudomonadota</taxon>
        <taxon>Gammaproteobacteria</taxon>
        <taxon>Alteromonadales</taxon>
        <taxon>Pseudoalteromonadaceae</taxon>
        <taxon>Pseudoalteromonas</taxon>
    </lineage>
</organism>
<evidence type="ECO:0000256" key="14">
    <source>
        <dbReference type="PIRSR" id="PIRSR000099-1"/>
    </source>
</evidence>
<evidence type="ECO:0000313" key="18">
    <source>
        <dbReference type="EMBL" id="KID55806.1"/>
    </source>
</evidence>
<dbReference type="InterPro" id="IPR012131">
    <property type="entry name" value="Hstdl_DH"/>
</dbReference>
<evidence type="ECO:0000256" key="7">
    <source>
        <dbReference type="ARBA" id="ARBA00022833"/>
    </source>
</evidence>
<dbReference type="FunFam" id="3.40.50.1980:FF:000001">
    <property type="entry name" value="Histidinol dehydrogenase"/>
    <property type="match status" value="1"/>
</dbReference>
<dbReference type="InterPro" id="IPR001692">
    <property type="entry name" value="Histidinol_DH_CS"/>
</dbReference>
<dbReference type="EMBL" id="JWIC01000007">
    <property type="protein sequence ID" value="KID55806.1"/>
    <property type="molecule type" value="Genomic_DNA"/>
</dbReference>
<feature type="binding site" evidence="12 16">
    <location>
        <position position="359"/>
    </location>
    <ligand>
        <name>Zn(2+)</name>
        <dbReference type="ChEBI" id="CHEBI:29105"/>
    </ligand>
</feature>
<dbReference type="PIRSF" id="PIRSF000099">
    <property type="entry name" value="Histidinol_dh"/>
    <property type="match status" value="1"/>
</dbReference>
<evidence type="ECO:0000256" key="15">
    <source>
        <dbReference type="PIRSR" id="PIRSR000099-3"/>
    </source>
</evidence>
<evidence type="ECO:0000256" key="12">
    <source>
        <dbReference type="HAMAP-Rule" id="MF_01024"/>
    </source>
</evidence>
<evidence type="ECO:0000256" key="4">
    <source>
        <dbReference type="ARBA" id="ARBA00012965"/>
    </source>
</evidence>
<evidence type="ECO:0000256" key="5">
    <source>
        <dbReference type="ARBA" id="ARBA00022605"/>
    </source>
</evidence>
<name>A0A0C1Q5F4_9GAMM</name>
<evidence type="ECO:0000256" key="3">
    <source>
        <dbReference type="ARBA" id="ARBA00010178"/>
    </source>
</evidence>
<dbReference type="PANTHER" id="PTHR21256:SF2">
    <property type="entry name" value="HISTIDINE BIOSYNTHESIS TRIFUNCTIONAL PROTEIN"/>
    <property type="match status" value="1"/>
</dbReference>
<dbReference type="GO" id="GO:0000105">
    <property type="term" value="P:L-histidine biosynthetic process"/>
    <property type="evidence" value="ECO:0007669"/>
    <property type="project" value="UniProtKB-UniRule"/>
</dbReference>
<feature type="binding site" evidence="12 15">
    <location>
        <position position="261"/>
    </location>
    <ligand>
        <name>substrate</name>
    </ligand>
</feature>
<feature type="binding site" evidence="12 16">
    <location>
        <position position="258"/>
    </location>
    <ligand>
        <name>Zn(2+)</name>
        <dbReference type="ChEBI" id="CHEBI:29105"/>
    </ligand>
</feature>
<dbReference type="GO" id="GO:0008270">
    <property type="term" value="F:zinc ion binding"/>
    <property type="evidence" value="ECO:0007669"/>
    <property type="project" value="UniProtKB-UniRule"/>
</dbReference>
<evidence type="ECO:0000256" key="10">
    <source>
        <dbReference type="ARBA" id="ARBA00023102"/>
    </source>
</evidence>
<evidence type="ECO:0000256" key="13">
    <source>
        <dbReference type="PIRNR" id="PIRNR000099"/>
    </source>
</evidence>
<keyword evidence="5 12" id="KW-0028">Amino-acid biosynthesis</keyword>
<evidence type="ECO:0000313" key="19">
    <source>
        <dbReference type="Proteomes" id="UP000031327"/>
    </source>
</evidence>
<feature type="binding site" evidence="12 16">
    <location>
        <position position="418"/>
    </location>
    <ligand>
        <name>Zn(2+)</name>
        <dbReference type="ChEBI" id="CHEBI:29105"/>
    </ligand>
</feature>
<evidence type="ECO:0000256" key="17">
    <source>
        <dbReference type="RuleBase" id="RU004175"/>
    </source>
</evidence>
<comment type="function">
    <text evidence="1 12">Catalyzes the sequential NAD-dependent oxidations of L-histidinol to L-histidinaldehyde and then to L-histidine.</text>
</comment>
<feature type="binding site" evidence="12 16">
    <location>
        <position position="261"/>
    </location>
    <ligand>
        <name>Zn(2+)</name>
        <dbReference type="ChEBI" id="CHEBI:29105"/>
    </ligand>
</feature>
<dbReference type="InterPro" id="IPR022695">
    <property type="entry name" value="Histidinol_DH_monofunct"/>
</dbReference>
<evidence type="ECO:0000256" key="2">
    <source>
        <dbReference type="ARBA" id="ARBA00004940"/>
    </source>
</evidence>
<comment type="cofactor">
    <cofactor evidence="12 16">
        <name>Zn(2+)</name>
        <dbReference type="ChEBI" id="CHEBI:29105"/>
    </cofactor>
    <text evidence="12 16">Binds 1 zinc ion per subunit.</text>
</comment>
<comment type="caution">
    <text evidence="12">Lacks conserved residue(s) required for the propagation of feature annotation.</text>
</comment>
<dbReference type="FunFam" id="1.20.5.1300:FF:000001">
    <property type="entry name" value="Histidine biosynthesis trifunctional protein"/>
    <property type="match status" value="1"/>
</dbReference>
<dbReference type="RefSeq" id="WP_039610378.1">
    <property type="nucleotide sequence ID" value="NZ_JWIC01000007.1"/>
</dbReference>
<protein>
    <recommendedName>
        <fullName evidence="4 12">Histidinol dehydrogenase</fullName>
        <shortName evidence="12">HDH</shortName>
        <ecNumber evidence="4 12">1.1.1.23</ecNumber>
    </recommendedName>
</protein>
<dbReference type="PRINTS" id="PR00083">
    <property type="entry name" value="HOLDHDRGNASE"/>
</dbReference>
<keyword evidence="6 12" id="KW-0479">Metal-binding</keyword>
<keyword evidence="7 12" id="KW-0862">Zinc</keyword>
<dbReference type="GO" id="GO:0051287">
    <property type="term" value="F:NAD binding"/>
    <property type="evidence" value="ECO:0007669"/>
    <property type="project" value="InterPro"/>
</dbReference>
<dbReference type="InterPro" id="IPR016161">
    <property type="entry name" value="Ald_DH/histidinol_DH"/>
</dbReference>
<evidence type="ECO:0000256" key="11">
    <source>
        <dbReference type="ARBA" id="ARBA00049489"/>
    </source>
</evidence>
<feature type="active site" description="Proton acceptor" evidence="12 14">
    <location>
        <position position="325"/>
    </location>
</feature>
<accession>A0A0C1Q5F4</accession>
<keyword evidence="8 12" id="KW-0560">Oxidoreductase</keyword>
<evidence type="ECO:0000256" key="1">
    <source>
        <dbReference type="ARBA" id="ARBA00003850"/>
    </source>
</evidence>
<dbReference type="GO" id="GO:0005829">
    <property type="term" value="C:cytosol"/>
    <property type="evidence" value="ECO:0007669"/>
    <property type="project" value="TreeGrafter"/>
</dbReference>
<keyword evidence="10 12" id="KW-0368">Histidine biosynthesis</keyword>
<dbReference type="SUPFAM" id="SSF53720">
    <property type="entry name" value="ALDH-like"/>
    <property type="match status" value="1"/>
</dbReference>
<reference evidence="18 19" key="1">
    <citation type="submission" date="2014-12" db="EMBL/GenBank/DDBJ databases">
        <title>Draft Genome Sequence of Pseudoalteromonas luteoviolacea HI1.</title>
        <authorList>
            <person name="Asahina A.Y."/>
            <person name="Hadfield M.G."/>
        </authorList>
    </citation>
    <scope>NUCLEOTIDE SEQUENCE [LARGE SCALE GENOMIC DNA]</scope>
    <source>
        <strain evidence="18 19">HI1</strain>
    </source>
</reference>
<evidence type="ECO:0000256" key="8">
    <source>
        <dbReference type="ARBA" id="ARBA00023002"/>
    </source>
</evidence>
<dbReference type="HAMAP" id="MF_01024">
    <property type="entry name" value="HisD"/>
    <property type="match status" value="1"/>
</dbReference>
<sequence>MLVWDQLDQQAQQAILTRPAVSAGAGVQAAVEGIIDSVRQKGDQALLEMAKQFDNRQSDRLRVPEDEITQSEFLLSNELKGAIDQAYNNVRAFHELQLPEPKQLETQPGVICELKYQAIEAVGIYVPGGSAPLPSSVLMQGVCAQLSGAKTVVLATPVKGEEPIHPAILYAAKKCGINTIIESGGAGVVAAMALGTESVPKVDKVFGPGNAFVTMAKQLLSQSVPGFAIDMPAGPSEVLVIADENANPAFAAADLLSQAEHGADSQVLLLSDSETFITEVEAEITRQLAELSRSEIAKQAMNNSALVLVDSIDKAFELSAEYGPEHLILQLRDAQSRVDLVKNAGSVFVGDYTPESAGDYASGTNHVLPTYGYSKTYSSLNLMDFFRTYTVQSITKQGLSDLSKAILPLAEAEGLDAHANAVAVRLNGGKQ</sequence>
<dbReference type="Gene3D" id="1.20.5.1300">
    <property type="match status" value="1"/>
</dbReference>
<dbReference type="PROSITE" id="PS00611">
    <property type="entry name" value="HISOL_DEHYDROGENASE"/>
    <property type="match status" value="1"/>
</dbReference>
<dbReference type="GO" id="GO:0004399">
    <property type="term" value="F:histidinol dehydrogenase activity"/>
    <property type="evidence" value="ECO:0007669"/>
    <property type="project" value="UniProtKB-UniRule"/>
</dbReference>
<comment type="catalytic activity">
    <reaction evidence="11 12">
        <text>L-histidinol + 2 NAD(+) + H2O = L-histidine + 2 NADH + 3 H(+)</text>
        <dbReference type="Rhea" id="RHEA:20641"/>
        <dbReference type="ChEBI" id="CHEBI:15377"/>
        <dbReference type="ChEBI" id="CHEBI:15378"/>
        <dbReference type="ChEBI" id="CHEBI:57540"/>
        <dbReference type="ChEBI" id="CHEBI:57595"/>
        <dbReference type="ChEBI" id="CHEBI:57699"/>
        <dbReference type="ChEBI" id="CHEBI:57945"/>
        <dbReference type="EC" id="1.1.1.23"/>
    </reaction>
</comment>
<proteinExistence type="inferred from homology"/>
<dbReference type="AlphaFoldDB" id="A0A0C1Q5F4"/>
<comment type="similarity">
    <text evidence="3 12 13 17">Belongs to the histidinol dehydrogenase family.</text>
</comment>
<dbReference type="Gene3D" id="3.40.50.1980">
    <property type="entry name" value="Nitrogenase molybdenum iron protein domain"/>
    <property type="match status" value="2"/>
</dbReference>
<evidence type="ECO:0000256" key="9">
    <source>
        <dbReference type="ARBA" id="ARBA00023027"/>
    </source>
</evidence>
<feature type="active site" description="Proton acceptor" evidence="12 14">
    <location>
        <position position="326"/>
    </location>
</feature>
<dbReference type="NCBIfam" id="TIGR00069">
    <property type="entry name" value="hisD"/>
    <property type="match status" value="1"/>
</dbReference>
<dbReference type="Proteomes" id="UP000031327">
    <property type="component" value="Unassembled WGS sequence"/>
</dbReference>
<gene>
    <name evidence="12 18" type="primary">hisD</name>
    <name evidence="18" type="ORF">JF50_15725</name>
</gene>
<feature type="binding site" evidence="12 15">
    <location>
        <position position="258"/>
    </location>
    <ligand>
        <name>substrate</name>
    </ligand>
</feature>
<feature type="binding site" evidence="12 15">
    <location>
        <position position="326"/>
    </location>
    <ligand>
        <name>substrate</name>
    </ligand>
</feature>
<feature type="binding site" evidence="12 15">
    <location>
        <position position="359"/>
    </location>
    <ligand>
        <name>substrate</name>
    </ligand>
</feature>
<evidence type="ECO:0000256" key="16">
    <source>
        <dbReference type="PIRSR" id="PIRSR000099-4"/>
    </source>
</evidence>
<dbReference type="CDD" id="cd06572">
    <property type="entry name" value="Histidinol_dh"/>
    <property type="match status" value="1"/>
</dbReference>
<dbReference type="PANTHER" id="PTHR21256">
    <property type="entry name" value="HISTIDINOL DEHYDROGENASE HDH"/>
    <property type="match status" value="1"/>
</dbReference>
<dbReference type="EC" id="1.1.1.23" evidence="4 12"/>